<dbReference type="OrthoDB" id="9812701at2"/>
<keyword evidence="6 7" id="KW-0472">Membrane</keyword>
<protein>
    <submittedName>
        <fullName evidence="10">ABC transporter permease</fullName>
    </submittedName>
</protein>
<sequence>MTAQAPLVAATAVSHRPAKRRTSTRLLISGAIVLGVLVLIAIAAPLIAPHDPESVVVDEVLGAPSLAHPFGSDALGRDVLSRVIYGLRTSLAVSISAVLASMIIAVPLGLLAGYFGRWVDTAISRVLDMILVLPAMLLAITFIAILGPGSVVAAIAIAVIYLPILARVMRTSALIVTRNDYVAGARARGSSHFRVLIGHIAPNALGPVIVQASVLAAFALQLEAGLSFLGLGTQPPTPSLGGMLSDGRDVLLQAPWVEIFPGLAIVVAVLCFTLLGEGLRRSFDPEGVAE</sequence>
<evidence type="ECO:0000256" key="7">
    <source>
        <dbReference type="RuleBase" id="RU363032"/>
    </source>
</evidence>
<feature type="transmembrane region" description="Helical" evidence="7">
    <location>
        <begin position="151"/>
        <end position="169"/>
    </location>
</feature>
<accession>A0A4S4FPY6</accession>
<dbReference type="InterPro" id="IPR000515">
    <property type="entry name" value="MetI-like"/>
</dbReference>
<organism evidence="10 11">
    <name type="scientific">Naasia lichenicola</name>
    <dbReference type="NCBI Taxonomy" id="2565933"/>
    <lineage>
        <taxon>Bacteria</taxon>
        <taxon>Bacillati</taxon>
        <taxon>Actinomycetota</taxon>
        <taxon>Actinomycetes</taxon>
        <taxon>Micrococcales</taxon>
        <taxon>Microbacteriaceae</taxon>
        <taxon>Naasia</taxon>
    </lineage>
</organism>
<dbReference type="GO" id="GO:0055085">
    <property type="term" value="P:transmembrane transport"/>
    <property type="evidence" value="ECO:0007669"/>
    <property type="project" value="InterPro"/>
</dbReference>
<comment type="caution">
    <text evidence="10">The sequence shown here is derived from an EMBL/GenBank/DDBJ whole genome shotgun (WGS) entry which is preliminary data.</text>
</comment>
<keyword evidence="5 7" id="KW-1133">Transmembrane helix</keyword>
<evidence type="ECO:0000256" key="2">
    <source>
        <dbReference type="ARBA" id="ARBA00022448"/>
    </source>
</evidence>
<name>A0A4S4FPY6_9MICO</name>
<dbReference type="Pfam" id="PF12911">
    <property type="entry name" value="OppC_N"/>
    <property type="match status" value="1"/>
</dbReference>
<dbReference type="EMBL" id="SSSM01000004">
    <property type="protein sequence ID" value="THG30645.1"/>
    <property type="molecule type" value="Genomic_DNA"/>
</dbReference>
<dbReference type="SUPFAM" id="SSF161098">
    <property type="entry name" value="MetI-like"/>
    <property type="match status" value="1"/>
</dbReference>
<evidence type="ECO:0000313" key="10">
    <source>
        <dbReference type="EMBL" id="THG31882.1"/>
    </source>
</evidence>
<gene>
    <name evidence="10" type="ORF">E6C64_07515</name>
    <name evidence="9" type="ORF">E6C64_08370</name>
</gene>
<evidence type="ECO:0000256" key="1">
    <source>
        <dbReference type="ARBA" id="ARBA00004651"/>
    </source>
</evidence>
<dbReference type="InterPro" id="IPR035906">
    <property type="entry name" value="MetI-like_sf"/>
</dbReference>
<evidence type="ECO:0000256" key="6">
    <source>
        <dbReference type="ARBA" id="ARBA00023136"/>
    </source>
</evidence>
<keyword evidence="11" id="KW-1185">Reference proteome</keyword>
<evidence type="ECO:0000313" key="11">
    <source>
        <dbReference type="Proteomes" id="UP000309133"/>
    </source>
</evidence>
<dbReference type="Pfam" id="PF00528">
    <property type="entry name" value="BPD_transp_1"/>
    <property type="match status" value="1"/>
</dbReference>
<dbReference type="RefSeq" id="WP_136427002.1">
    <property type="nucleotide sequence ID" value="NZ_SSSM01000003.1"/>
</dbReference>
<dbReference type="CDD" id="cd06261">
    <property type="entry name" value="TM_PBP2"/>
    <property type="match status" value="1"/>
</dbReference>
<dbReference type="PANTHER" id="PTHR43386:SF25">
    <property type="entry name" value="PEPTIDE ABC TRANSPORTER PERMEASE PROTEIN"/>
    <property type="match status" value="1"/>
</dbReference>
<feature type="transmembrane region" description="Helical" evidence="7">
    <location>
        <begin position="26"/>
        <end position="48"/>
    </location>
</feature>
<comment type="similarity">
    <text evidence="7">Belongs to the binding-protein-dependent transport system permease family.</text>
</comment>
<dbReference type="Gene3D" id="1.10.3720.10">
    <property type="entry name" value="MetI-like"/>
    <property type="match status" value="1"/>
</dbReference>
<feature type="transmembrane region" description="Helical" evidence="7">
    <location>
        <begin position="196"/>
        <end position="220"/>
    </location>
</feature>
<proteinExistence type="inferred from homology"/>
<dbReference type="InterPro" id="IPR025966">
    <property type="entry name" value="OppC_N"/>
</dbReference>
<comment type="subcellular location">
    <subcellularLocation>
        <location evidence="1 7">Cell membrane</location>
        <topology evidence="1 7">Multi-pass membrane protein</topology>
    </subcellularLocation>
</comment>
<dbReference type="PROSITE" id="PS50928">
    <property type="entry name" value="ABC_TM1"/>
    <property type="match status" value="1"/>
</dbReference>
<evidence type="ECO:0000313" key="9">
    <source>
        <dbReference type="EMBL" id="THG30645.1"/>
    </source>
</evidence>
<keyword evidence="2 7" id="KW-0813">Transport</keyword>
<dbReference type="InterPro" id="IPR050366">
    <property type="entry name" value="BP-dependent_transpt_permease"/>
</dbReference>
<dbReference type="EMBL" id="SSSM01000003">
    <property type="protein sequence ID" value="THG31882.1"/>
    <property type="molecule type" value="Genomic_DNA"/>
</dbReference>
<evidence type="ECO:0000259" key="8">
    <source>
        <dbReference type="PROSITE" id="PS50928"/>
    </source>
</evidence>
<evidence type="ECO:0000256" key="3">
    <source>
        <dbReference type="ARBA" id="ARBA00022475"/>
    </source>
</evidence>
<feature type="transmembrane region" description="Helical" evidence="7">
    <location>
        <begin position="91"/>
        <end position="114"/>
    </location>
</feature>
<feature type="domain" description="ABC transmembrane type-1" evidence="8">
    <location>
        <begin position="87"/>
        <end position="276"/>
    </location>
</feature>
<evidence type="ECO:0000256" key="5">
    <source>
        <dbReference type="ARBA" id="ARBA00022989"/>
    </source>
</evidence>
<reference evidence="10 11" key="1">
    <citation type="submission" date="2019-04" db="EMBL/GenBank/DDBJ databases">
        <authorList>
            <person name="Jiang L."/>
        </authorList>
    </citation>
    <scope>NUCLEOTIDE SEQUENCE [LARGE SCALE GENOMIC DNA]</scope>
    <source>
        <strain evidence="10 11">YIM 131853</strain>
    </source>
</reference>
<dbReference type="Proteomes" id="UP000309133">
    <property type="component" value="Unassembled WGS sequence"/>
</dbReference>
<feature type="transmembrane region" description="Helical" evidence="7">
    <location>
        <begin position="126"/>
        <end position="145"/>
    </location>
</feature>
<dbReference type="AlphaFoldDB" id="A0A4S4FPY6"/>
<keyword evidence="4 7" id="KW-0812">Transmembrane</keyword>
<evidence type="ECO:0000256" key="4">
    <source>
        <dbReference type="ARBA" id="ARBA00022692"/>
    </source>
</evidence>
<dbReference type="PANTHER" id="PTHR43386">
    <property type="entry name" value="OLIGOPEPTIDE TRANSPORT SYSTEM PERMEASE PROTEIN APPC"/>
    <property type="match status" value="1"/>
</dbReference>
<dbReference type="GO" id="GO:0005886">
    <property type="term" value="C:plasma membrane"/>
    <property type="evidence" value="ECO:0007669"/>
    <property type="project" value="UniProtKB-SubCell"/>
</dbReference>
<feature type="transmembrane region" description="Helical" evidence="7">
    <location>
        <begin position="254"/>
        <end position="275"/>
    </location>
</feature>
<keyword evidence="3" id="KW-1003">Cell membrane</keyword>